<feature type="compositionally biased region" description="Low complexity" evidence="1">
    <location>
        <begin position="482"/>
        <end position="512"/>
    </location>
</feature>
<feature type="compositionally biased region" description="Low complexity" evidence="1">
    <location>
        <begin position="828"/>
        <end position="850"/>
    </location>
</feature>
<evidence type="ECO:0000256" key="1">
    <source>
        <dbReference type="SAM" id="MobiDB-lite"/>
    </source>
</evidence>
<gene>
    <name evidence="3" type="ORF">Asi02nite_42040</name>
</gene>
<feature type="compositionally biased region" description="Pro residues" evidence="1">
    <location>
        <begin position="311"/>
        <end position="328"/>
    </location>
</feature>
<feature type="compositionally biased region" description="Low complexity" evidence="1">
    <location>
        <begin position="883"/>
        <end position="898"/>
    </location>
</feature>
<protein>
    <submittedName>
        <fullName evidence="3">Uncharacterized protein</fullName>
    </submittedName>
</protein>
<feature type="compositionally biased region" description="Basic residues" evidence="1">
    <location>
        <begin position="851"/>
        <end position="860"/>
    </location>
</feature>
<reference evidence="3 4" key="1">
    <citation type="submission" date="2021-01" db="EMBL/GenBank/DDBJ databases">
        <title>Whole genome shotgun sequence of Asanoa siamensis NBRC 107932.</title>
        <authorList>
            <person name="Komaki H."/>
            <person name="Tamura T."/>
        </authorList>
    </citation>
    <scope>NUCLEOTIDE SEQUENCE [LARGE SCALE GENOMIC DNA]</scope>
    <source>
        <strain evidence="3 4">NBRC 107932</strain>
    </source>
</reference>
<keyword evidence="2" id="KW-0472">Membrane</keyword>
<sequence length="1012" mass="99706">MTQMRVVRTVAGLVLLTIGLPVLLVGGSLWTLMQHRDAGGAFSGTLEPVSTPGQAIVVTDVDKLLREDAAFVRAGDTRMRLTGASDVFFGLGPADAVREYLSGSAWTRVDAVTVARGDLPVRSTPIGGEGVYGPAASGVAPGSQSFWVRQGSGTLEWTANEVDGRELSLVVMHVDASPALTVTVRAAASPGWLPPTSWILLAAGVLLIAGGITALAWPTRPRDVVFVVDPSQVPQVSARLGAATLDDREGPAGPPPVWPALPAADVAEPLPVLPGEPSRAADGPWPGWPSDNPPARPATLADALAGAGLPSTPPPPPPPGPAWPPAQPGPADDAESVTPSASAWRRAEAARLAGMPGVTAVAAQLSVEISPTSGAPAGAATAIPTTRAVATDDDNPAAAAPDEADGRAPTQRSGGVAHLRSVQADGTERPAKRTARAKKRPVVFVDTATEPTGESPDRPVVAARPRTTKPAPQPREAAGNRPPTTDAAAAQEPTAETTAKPPSTHPGQAAAAGPGGVSAEGHAAGQSVEKTARPKSGRGSAEGESAGDSVVVAARPGANAASAEGESAGDSAIPAAHPGASADGGGGGYSVVAAARPGASADGGAAGDAVVVTARAGAGSVSGDAVESVGEKPVPAEGTVAAADGPNDGQVVAGEPAATAAKSRRTAAGSRRGKAVAEQPMLTDATFAQTTTGSGAAGSAAAEAPVGHGVGDSDAGGVPAVKEPTKKPRRAASGVAATDRPKATRSKSRANAVAQAEDRNANAAIAEPMTTTGTEVIESAGSAADEPITAGSPAGAGTPVGTGTEVATTGDQATGDQATGDQATGDQATGDQATAGDPATGDDAATGAKPAARRATRAKKATAAETPDKVQKPTRSPRRKAAETAPPATDETATSEPAEATDDAARESAPATNTAAAADDGIAATAMGERPRPAGATLPGTPFGGLGGTATPAKRRRKTAAGLPAPETTDAGPVHNAVAALAAKRPATTRRRAATSAKRPADNRANPTDQAS</sequence>
<evidence type="ECO:0000313" key="3">
    <source>
        <dbReference type="EMBL" id="GIF74686.1"/>
    </source>
</evidence>
<feature type="compositionally biased region" description="Polar residues" evidence="1">
    <location>
        <begin position="811"/>
        <end position="827"/>
    </location>
</feature>
<feature type="compositionally biased region" description="Low complexity" evidence="1">
    <location>
        <begin position="297"/>
        <end position="310"/>
    </location>
</feature>
<dbReference type="Proteomes" id="UP000604117">
    <property type="component" value="Unassembled WGS sequence"/>
</dbReference>
<name>A0ABQ4CTR2_9ACTN</name>
<keyword evidence="2" id="KW-1133">Transmembrane helix</keyword>
<feature type="compositionally biased region" description="Low complexity" evidence="1">
    <location>
        <begin position="537"/>
        <end position="549"/>
    </location>
</feature>
<dbReference type="EMBL" id="BONE01000033">
    <property type="protein sequence ID" value="GIF74686.1"/>
    <property type="molecule type" value="Genomic_DNA"/>
</dbReference>
<keyword evidence="2" id="KW-0812">Transmembrane</keyword>
<feature type="compositionally biased region" description="Low complexity" evidence="1">
    <location>
        <begin position="907"/>
        <end position="926"/>
    </location>
</feature>
<keyword evidence="4" id="KW-1185">Reference proteome</keyword>
<feature type="region of interest" description="Disordered" evidence="1">
    <location>
        <begin position="268"/>
        <end position="343"/>
    </location>
</feature>
<evidence type="ECO:0000313" key="4">
    <source>
        <dbReference type="Proteomes" id="UP000604117"/>
    </source>
</evidence>
<feature type="compositionally biased region" description="Low complexity" evidence="1">
    <location>
        <begin position="657"/>
        <end position="670"/>
    </location>
</feature>
<accession>A0ABQ4CTR2</accession>
<evidence type="ECO:0000256" key="2">
    <source>
        <dbReference type="SAM" id="Phobius"/>
    </source>
</evidence>
<organism evidence="3 4">
    <name type="scientific">Asanoa siamensis</name>
    <dbReference type="NCBI Taxonomy" id="926357"/>
    <lineage>
        <taxon>Bacteria</taxon>
        <taxon>Bacillati</taxon>
        <taxon>Actinomycetota</taxon>
        <taxon>Actinomycetes</taxon>
        <taxon>Micromonosporales</taxon>
        <taxon>Micromonosporaceae</taxon>
        <taxon>Asanoa</taxon>
    </lineage>
</organism>
<feature type="region of interest" description="Disordered" evidence="1">
    <location>
        <begin position="620"/>
        <end position="1012"/>
    </location>
</feature>
<feature type="compositionally biased region" description="Low complexity" evidence="1">
    <location>
        <begin position="789"/>
        <end position="810"/>
    </location>
</feature>
<comment type="caution">
    <text evidence="3">The sequence shown here is derived from an EMBL/GenBank/DDBJ whole genome shotgun (WGS) entry which is preliminary data.</text>
</comment>
<feature type="compositionally biased region" description="Low complexity" evidence="1">
    <location>
        <begin position="685"/>
        <end position="704"/>
    </location>
</feature>
<proteinExistence type="predicted"/>
<feature type="compositionally biased region" description="Basic residues" evidence="1">
    <location>
        <begin position="432"/>
        <end position="441"/>
    </location>
</feature>
<feature type="compositionally biased region" description="Low complexity" evidence="1">
    <location>
        <begin position="557"/>
        <end position="581"/>
    </location>
</feature>
<feature type="transmembrane region" description="Helical" evidence="2">
    <location>
        <begin position="6"/>
        <end position="26"/>
    </location>
</feature>
<feature type="compositionally biased region" description="Low complexity" evidence="1">
    <location>
        <begin position="977"/>
        <end position="986"/>
    </location>
</feature>
<feature type="region of interest" description="Disordered" evidence="1">
    <location>
        <begin position="388"/>
        <end position="587"/>
    </location>
</feature>